<gene>
    <name evidence="8" type="primary">dnaA</name>
    <name evidence="15" type="ORF">SAMN05444417_2684</name>
</gene>
<keyword evidence="4 8" id="KW-0547">Nucleotide-binding</keyword>
<name>A0A1M6G4U3_9RHOB</name>
<keyword evidence="7 8" id="KW-0238">DNA-binding</keyword>
<proteinExistence type="inferred from homology"/>
<dbReference type="CDD" id="cd06571">
    <property type="entry name" value="Bac_DnaA_C"/>
    <property type="match status" value="1"/>
</dbReference>
<feature type="region of interest" description="Domain IV, binds dsDNA" evidence="8">
    <location>
        <begin position="331"/>
        <end position="450"/>
    </location>
</feature>
<dbReference type="Gene3D" id="3.40.50.300">
    <property type="entry name" value="P-loop containing nucleotide triphosphate hydrolases"/>
    <property type="match status" value="1"/>
</dbReference>
<evidence type="ECO:0000259" key="14">
    <source>
        <dbReference type="SMART" id="SM00760"/>
    </source>
</evidence>
<dbReference type="STRING" id="1447782.SAMN05444417_2684"/>
<evidence type="ECO:0000256" key="1">
    <source>
        <dbReference type="ARBA" id="ARBA00006583"/>
    </source>
</evidence>
<dbReference type="Proteomes" id="UP000184292">
    <property type="component" value="Unassembled WGS sequence"/>
</dbReference>
<feature type="binding site" evidence="8">
    <location>
        <position position="156"/>
    </location>
    <ligand>
        <name>ATP</name>
        <dbReference type="ChEBI" id="CHEBI:30616"/>
    </ligand>
</feature>
<evidence type="ECO:0000313" key="16">
    <source>
        <dbReference type="Proteomes" id="UP000184292"/>
    </source>
</evidence>
<accession>A0A1M6G4U3</accession>
<dbReference type="EMBL" id="FQYO01000004">
    <property type="protein sequence ID" value="SHJ04988.1"/>
    <property type="molecule type" value="Genomic_DNA"/>
</dbReference>
<comment type="similarity">
    <text evidence="1 8 11">Belongs to the DnaA family.</text>
</comment>
<comment type="function">
    <text evidence="8 10">Plays an essential role in the initiation and regulation of chromosomal replication. ATP-DnaA binds to the origin of replication (oriC) to initiate formation of the DNA replication initiation complex once per cell cycle. Binds the DnaA box (a 9 base pair repeat at the origin) and separates the double-stranded (ds)DNA. Forms a right-handed helical filament on oriC DNA; dsDNA binds to the exterior of the filament while single-stranded (ss)DNA is stabiized in the filament's interior. The ATP-DnaA-oriC complex binds and stabilizes one strand of the AT-rich DNA unwinding element (DUE), permitting loading of DNA polymerase. After initiation quickly degrades to an ADP-DnaA complex that is not apt for DNA replication. Binds acidic phospholipids.</text>
</comment>
<feature type="compositionally biased region" description="Basic and acidic residues" evidence="12">
    <location>
        <begin position="97"/>
        <end position="110"/>
    </location>
</feature>
<dbReference type="SMART" id="SM00760">
    <property type="entry name" value="Bac_DnaA_C"/>
    <property type="match status" value="1"/>
</dbReference>
<dbReference type="Pfam" id="PF00308">
    <property type="entry name" value="Bac_DnaA"/>
    <property type="match status" value="1"/>
</dbReference>
<keyword evidence="2 8" id="KW-0963">Cytoplasm</keyword>
<dbReference type="FunFam" id="3.40.50.300:FF:000668">
    <property type="entry name" value="Chromosomal replication initiator protein DnaA"/>
    <property type="match status" value="1"/>
</dbReference>
<feature type="binding site" evidence="8">
    <location>
        <position position="155"/>
    </location>
    <ligand>
        <name>ATP</name>
        <dbReference type="ChEBI" id="CHEBI:30616"/>
    </ligand>
</feature>
<organism evidence="15 16">
    <name type="scientific">Wenxinia saemankumensis</name>
    <dbReference type="NCBI Taxonomy" id="1447782"/>
    <lineage>
        <taxon>Bacteria</taxon>
        <taxon>Pseudomonadati</taxon>
        <taxon>Pseudomonadota</taxon>
        <taxon>Alphaproteobacteria</taxon>
        <taxon>Rhodobacterales</taxon>
        <taxon>Roseobacteraceae</taxon>
        <taxon>Wenxinia</taxon>
    </lineage>
</organism>
<dbReference type="InterPro" id="IPR024633">
    <property type="entry name" value="DnaA_N_dom"/>
</dbReference>
<dbReference type="NCBIfam" id="TIGR00362">
    <property type="entry name" value="DnaA"/>
    <property type="match status" value="1"/>
</dbReference>
<dbReference type="InterPro" id="IPR018312">
    <property type="entry name" value="Chromosome_initiator_DnaA_CS"/>
</dbReference>
<dbReference type="PANTHER" id="PTHR30050:SF2">
    <property type="entry name" value="CHROMOSOMAL REPLICATION INITIATOR PROTEIN DNAA"/>
    <property type="match status" value="1"/>
</dbReference>
<dbReference type="Pfam" id="PF11638">
    <property type="entry name" value="DnaA_N"/>
    <property type="match status" value="1"/>
</dbReference>
<dbReference type="GO" id="GO:0003688">
    <property type="term" value="F:DNA replication origin binding"/>
    <property type="evidence" value="ECO:0007669"/>
    <property type="project" value="UniProtKB-UniRule"/>
</dbReference>
<dbReference type="InterPro" id="IPR013159">
    <property type="entry name" value="DnaA_C"/>
</dbReference>
<evidence type="ECO:0000256" key="4">
    <source>
        <dbReference type="ARBA" id="ARBA00022741"/>
    </source>
</evidence>
<dbReference type="InterPro" id="IPR003593">
    <property type="entry name" value="AAA+_ATPase"/>
</dbReference>
<dbReference type="SUPFAM" id="SSF52540">
    <property type="entry name" value="P-loop containing nucleoside triphosphate hydrolases"/>
    <property type="match status" value="1"/>
</dbReference>
<evidence type="ECO:0000256" key="8">
    <source>
        <dbReference type="HAMAP-Rule" id="MF_00377"/>
    </source>
</evidence>
<keyword evidence="16" id="KW-1185">Reference proteome</keyword>
<keyword evidence="5 8" id="KW-0067">ATP-binding</keyword>
<protein>
    <recommendedName>
        <fullName evidence="8 9">Chromosomal replication initiator protein DnaA</fullName>
    </recommendedName>
</protein>
<dbReference type="Gene3D" id="1.10.1750.10">
    <property type="match status" value="1"/>
</dbReference>
<feature type="binding site" evidence="8">
    <location>
        <position position="153"/>
    </location>
    <ligand>
        <name>ATP</name>
        <dbReference type="ChEBI" id="CHEBI:30616"/>
    </ligand>
</feature>
<evidence type="ECO:0000256" key="7">
    <source>
        <dbReference type="ARBA" id="ARBA00023125"/>
    </source>
</evidence>
<dbReference type="RefSeq" id="WP_073331499.1">
    <property type="nucleotide sequence ID" value="NZ_FQYO01000004.1"/>
</dbReference>
<evidence type="ECO:0000256" key="6">
    <source>
        <dbReference type="ARBA" id="ARBA00023121"/>
    </source>
</evidence>
<dbReference type="InterPro" id="IPR038454">
    <property type="entry name" value="DnaA_N_sf"/>
</dbReference>
<evidence type="ECO:0000313" key="15">
    <source>
        <dbReference type="EMBL" id="SHJ04988.1"/>
    </source>
</evidence>
<reference evidence="15 16" key="1">
    <citation type="submission" date="2016-11" db="EMBL/GenBank/DDBJ databases">
        <authorList>
            <person name="Jaros S."/>
            <person name="Januszkiewicz K."/>
            <person name="Wedrychowicz H."/>
        </authorList>
    </citation>
    <scope>NUCLEOTIDE SEQUENCE [LARGE SCALE GENOMIC DNA]</scope>
    <source>
        <strain evidence="15 16">DSM 100565</strain>
    </source>
</reference>
<dbReference type="GO" id="GO:0006270">
    <property type="term" value="P:DNA replication initiation"/>
    <property type="evidence" value="ECO:0007669"/>
    <property type="project" value="UniProtKB-UniRule"/>
</dbReference>
<dbReference type="InterPro" id="IPR013317">
    <property type="entry name" value="DnaA_dom"/>
</dbReference>
<evidence type="ECO:0000256" key="3">
    <source>
        <dbReference type="ARBA" id="ARBA00022705"/>
    </source>
</evidence>
<dbReference type="AlphaFoldDB" id="A0A1M6G4U3"/>
<evidence type="ECO:0000256" key="12">
    <source>
        <dbReference type="SAM" id="MobiDB-lite"/>
    </source>
</evidence>
<dbReference type="OrthoDB" id="9807019at2"/>
<comment type="subunit">
    <text evidence="8">Oligomerizes as a right-handed, spiral filament on DNA at oriC.</text>
</comment>
<evidence type="ECO:0000259" key="13">
    <source>
        <dbReference type="SMART" id="SM00382"/>
    </source>
</evidence>
<feature type="binding site" evidence="8">
    <location>
        <position position="157"/>
    </location>
    <ligand>
        <name>ATP</name>
        <dbReference type="ChEBI" id="CHEBI:30616"/>
    </ligand>
</feature>
<dbReference type="GO" id="GO:0005737">
    <property type="term" value="C:cytoplasm"/>
    <property type="evidence" value="ECO:0007669"/>
    <property type="project" value="UniProtKB-SubCell"/>
</dbReference>
<dbReference type="GO" id="GO:0006275">
    <property type="term" value="P:regulation of DNA replication"/>
    <property type="evidence" value="ECO:0007669"/>
    <property type="project" value="UniProtKB-UniRule"/>
</dbReference>
<evidence type="ECO:0000256" key="11">
    <source>
        <dbReference type="RuleBase" id="RU004227"/>
    </source>
</evidence>
<dbReference type="SMART" id="SM00382">
    <property type="entry name" value="AAA"/>
    <property type="match status" value="1"/>
</dbReference>
<dbReference type="PRINTS" id="PR00051">
    <property type="entry name" value="DNAA"/>
</dbReference>
<dbReference type="CDD" id="cd00009">
    <property type="entry name" value="AAA"/>
    <property type="match status" value="1"/>
</dbReference>
<dbReference type="InterPro" id="IPR020591">
    <property type="entry name" value="Chromosome_initiator_DnaA-like"/>
</dbReference>
<dbReference type="Pfam" id="PF08299">
    <property type="entry name" value="Bac_DnaA_C"/>
    <property type="match status" value="1"/>
</dbReference>
<dbReference type="HAMAP" id="MF_00377">
    <property type="entry name" value="DnaA_bact"/>
    <property type="match status" value="1"/>
</dbReference>
<feature type="region of interest" description="Disordered" evidence="12">
    <location>
        <begin position="79"/>
        <end position="110"/>
    </location>
</feature>
<comment type="caution">
    <text evidence="8">Lacks conserved residue(s) required for the propagation of feature annotation.</text>
</comment>
<feature type="domain" description="Chromosomal replication initiator DnaA C-terminal" evidence="14">
    <location>
        <begin position="358"/>
        <end position="427"/>
    </location>
</feature>
<feature type="domain" description="AAA+ ATPase" evidence="13">
    <location>
        <begin position="142"/>
        <end position="272"/>
    </location>
</feature>
<dbReference type="Gene3D" id="3.30.300.180">
    <property type="match status" value="1"/>
</dbReference>
<comment type="domain">
    <text evidence="8">Domain I is involved in oligomerization and binding regulators, domain II is flexibile and of varying length in different bacteria, domain III forms the AAA+ region, while domain IV binds dsDNA.</text>
</comment>
<dbReference type="PANTHER" id="PTHR30050">
    <property type="entry name" value="CHROMOSOMAL REPLICATION INITIATOR PROTEIN DNAA"/>
    <property type="match status" value="1"/>
</dbReference>
<dbReference type="GO" id="GO:0005524">
    <property type="term" value="F:ATP binding"/>
    <property type="evidence" value="ECO:0007669"/>
    <property type="project" value="UniProtKB-UniRule"/>
</dbReference>
<dbReference type="GO" id="GO:0005886">
    <property type="term" value="C:plasma membrane"/>
    <property type="evidence" value="ECO:0007669"/>
    <property type="project" value="TreeGrafter"/>
</dbReference>
<dbReference type="SUPFAM" id="SSF48295">
    <property type="entry name" value="TrpR-like"/>
    <property type="match status" value="1"/>
</dbReference>
<dbReference type="PROSITE" id="PS01008">
    <property type="entry name" value="DNAA"/>
    <property type="match status" value="1"/>
</dbReference>
<comment type="subcellular location">
    <subcellularLocation>
        <location evidence="8">Cytoplasm</location>
    </subcellularLocation>
</comment>
<dbReference type="InterPro" id="IPR027417">
    <property type="entry name" value="P-loop_NTPase"/>
</dbReference>
<dbReference type="InterPro" id="IPR010921">
    <property type="entry name" value="Trp_repressor/repl_initiator"/>
</dbReference>
<evidence type="ECO:0000256" key="5">
    <source>
        <dbReference type="ARBA" id="ARBA00022840"/>
    </source>
</evidence>
<dbReference type="InterPro" id="IPR001957">
    <property type="entry name" value="Chromosome_initiator_DnaA"/>
</dbReference>
<feature type="region of interest" description="Domain I, interacts with DnaA modulators" evidence="8">
    <location>
        <begin position="1"/>
        <end position="92"/>
    </location>
</feature>
<dbReference type="GO" id="GO:0008289">
    <property type="term" value="F:lipid binding"/>
    <property type="evidence" value="ECO:0007669"/>
    <property type="project" value="UniProtKB-KW"/>
</dbReference>
<evidence type="ECO:0000256" key="10">
    <source>
        <dbReference type="RuleBase" id="RU000577"/>
    </source>
</evidence>
<dbReference type="Gene3D" id="1.10.8.60">
    <property type="match status" value="1"/>
</dbReference>
<sequence>MIETQWSDARQGLKKAVGAGNYRSWIEPLELENVEDGVATFAVSTAFVANYVAQNFTDQIKHACRRNGLAVDRLRFDARPDRVPARPQPDAAPAEPAKPRDAAGEDGFKPDSRFTFDRFVVGKSNEIAFAAARRVAEGGQVIFNPLFLHGGVGLGKTHLMHAIAHEYRQRHPDKTVLYISAEQFMWRFITALREKKMIELKQLFRSVDVLMVDDVQFLAGKDSTQEEFFHTFNFLVENGKQIIISADRNPVEIADLEDRIRSRLQCGLVVDLHPTDYELRVGILQSKIEYFHGIYPGVSIVPGVVEFLAHRIVSNVRVLEGALTRLFAMGGLVGRQITIEMAKDCLADIFRASDRKVSIDEIQRKVCEHYNIRLSDMTGTKRLRIYARPRQVAMYLCKDLTNRSYPEIGRRFGGRDHTTVMYAVTKVKELMTTDSAIAEDVELLRRALEA</sequence>
<keyword evidence="3 8" id="KW-0235">DNA replication</keyword>
<keyword evidence="6 8" id="KW-0446">Lipid-binding</keyword>
<evidence type="ECO:0000256" key="2">
    <source>
        <dbReference type="ARBA" id="ARBA00022490"/>
    </source>
</evidence>
<evidence type="ECO:0000256" key="9">
    <source>
        <dbReference type="NCBIfam" id="TIGR00362"/>
    </source>
</evidence>